<keyword evidence="3" id="KW-1133">Transmembrane helix</keyword>
<feature type="repeat" description="PPR" evidence="2">
    <location>
        <begin position="322"/>
        <end position="356"/>
    </location>
</feature>
<dbReference type="InterPro" id="IPR002885">
    <property type="entry name" value="PPR_rpt"/>
</dbReference>
<accession>A0A812K5G1</accession>
<dbReference type="PANTHER" id="PTHR47936:SF1">
    <property type="entry name" value="PENTATRICOPEPTIDE REPEAT-CONTAINING PROTEIN GUN1, CHLOROPLASTIC"/>
    <property type="match status" value="1"/>
</dbReference>
<sequence length="673" mass="73001">MIDDPAQRVAIAIVAPICPLIPAVILLIIAVLQPWWVSSRDITYYPTNTSSFTVTQRSEISLWGHHGCKLNETWSDICGLPDAECVYPPAPPLGYIPPWTPPPLTEDDNWRVEVVTGPPGVRMTTTRQDRPFRCVTGNCQLPVVTTTIDRSNLNQDPNSINQNSVSFGDGQARLGEEVQAALGPFGEKVLRDLKKAKRPDLACLVLEILQSEGTPSTKHLNLAISACASAKWWAQALSLLFVSAPRLGLAPNVVTLSAALSACERSSRWPRALQLFHAQRALKVSPDVVVYNSAISACERGGQWQKALMLFEEMPSAGVRRDTITYNATLSSLQKAGQSERAVDLFNSMPQATISPDLISYNTTISACEKGGQWQEGLRLLQGIGRLGGRPDVVSYSAAISCCEKAARWILALELLNSMPKEGVPPNSISYNAAISACEKGGSWKMALQLLDQMPQARLSPTVVSYGAALSSCEKSSLWQMALEIFRSMSEAGVAPNTAGQWQLCLQLLQALPPPSEQAAPDLYAYSLSMSCCICGAVGERAHQWRASIHVWESLLQAKVTPDTVCLNACITSCVRGLLWQRACHLLQSMPEAKVAIDVVSYNAAMTACAKGKRWQLALNLYAAMPLAAMAPDAVSCNVLLDCVSDQRVRQALAKDLMTVLRKVKVVSSNEAG</sequence>
<feature type="repeat" description="PPR" evidence="2">
    <location>
        <begin position="287"/>
        <end position="321"/>
    </location>
</feature>
<dbReference type="InterPro" id="IPR011990">
    <property type="entry name" value="TPR-like_helical_dom_sf"/>
</dbReference>
<dbReference type="Pfam" id="PF13041">
    <property type="entry name" value="PPR_2"/>
    <property type="match status" value="3"/>
</dbReference>
<evidence type="ECO:0000256" key="2">
    <source>
        <dbReference type="PROSITE-ProRule" id="PRU00708"/>
    </source>
</evidence>
<feature type="repeat" description="PPR" evidence="2">
    <location>
        <begin position="598"/>
        <end position="632"/>
    </location>
</feature>
<keyword evidence="3" id="KW-0472">Membrane</keyword>
<gene>
    <name evidence="4" type="ORF">SNAT2548_LOCUS8312</name>
</gene>
<evidence type="ECO:0000256" key="3">
    <source>
        <dbReference type="SAM" id="Phobius"/>
    </source>
</evidence>
<dbReference type="PROSITE" id="PS51375">
    <property type="entry name" value="PPR"/>
    <property type="match status" value="7"/>
</dbReference>
<feature type="repeat" description="PPR" evidence="2">
    <location>
        <begin position="462"/>
        <end position="496"/>
    </location>
</feature>
<keyword evidence="1" id="KW-0677">Repeat</keyword>
<protein>
    <recommendedName>
        <fullName evidence="6">Pentatricopeptide repeat-containing protein, chloroplastic</fullName>
    </recommendedName>
</protein>
<dbReference type="NCBIfam" id="TIGR00756">
    <property type="entry name" value="PPR"/>
    <property type="match status" value="5"/>
</dbReference>
<keyword evidence="5" id="KW-1185">Reference proteome</keyword>
<dbReference type="AlphaFoldDB" id="A0A812K5G1"/>
<evidence type="ECO:0008006" key="6">
    <source>
        <dbReference type="Google" id="ProtNLM"/>
    </source>
</evidence>
<reference evidence="4" key="1">
    <citation type="submission" date="2021-02" db="EMBL/GenBank/DDBJ databases">
        <authorList>
            <person name="Dougan E. K."/>
            <person name="Rhodes N."/>
            <person name="Thang M."/>
            <person name="Chan C."/>
        </authorList>
    </citation>
    <scope>NUCLEOTIDE SEQUENCE</scope>
</reference>
<feature type="repeat" description="PPR" evidence="2">
    <location>
        <begin position="427"/>
        <end position="461"/>
    </location>
</feature>
<organism evidence="4 5">
    <name type="scientific">Symbiodinium natans</name>
    <dbReference type="NCBI Taxonomy" id="878477"/>
    <lineage>
        <taxon>Eukaryota</taxon>
        <taxon>Sar</taxon>
        <taxon>Alveolata</taxon>
        <taxon>Dinophyceae</taxon>
        <taxon>Suessiales</taxon>
        <taxon>Symbiodiniaceae</taxon>
        <taxon>Symbiodinium</taxon>
    </lineage>
</organism>
<name>A0A812K5G1_9DINO</name>
<dbReference type="OrthoDB" id="185373at2759"/>
<dbReference type="PANTHER" id="PTHR47936">
    <property type="entry name" value="PPR_LONG DOMAIN-CONTAINING PROTEIN"/>
    <property type="match status" value="1"/>
</dbReference>
<proteinExistence type="predicted"/>
<evidence type="ECO:0000256" key="1">
    <source>
        <dbReference type="ARBA" id="ARBA00022737"/>
    </source>
</evidence>
<dbReference type="EMBL" id="CAJNDS010000613">
    <property type="protein sequence ID" value="CAE7222695.1"/>
    <property type="molecule type" value="Genomic_DNA"/>
</dbReference>
<feature type="transmembrane region" description="Helical" evidence="3">
    <location>
        <begin position="12"/>
        <end position="36"/>
    </location>
</feature>
<dbReference type="Proteomes" id="UP000604046">
    <property type="component" value="Unassembled WGS sequence"/>
</dbReference>
<dbReference type="Gene3D" id="1.25.40.10">
    <property type="entry name" value="Tetratricopeptide repeat domain"/>
    <property type="match status" value="4"/>
</dbReference>
<evidence type="ECO:0000313" key="5">
    <source>
        <dbReference type="Proteomes" id="UP000604046"/>
    </source>
</evidence>
<feature type="repeat" description="PPR" evidence="2">
    <location>
        <begin position="357"/>
        <end position="391"/>
    </location>
</feature>
<comment type="caution">
    <text evidence="4">The sequence shown here is derived from an EMBL/GenBank/DDBJ whole genome shotgun (WGS) entry which is preliminary data.</text>
</comment>
<feature type="repeat" description="PPR" evidence="2">
    <location>
        <begin position="392"/>
        <end position="426"/>
    </location>
</feature>
<keyword evidence="3" id="KW-0812">Transmembrane</keyword>
<evidence type="ECO:0000313" key="4">
    <source>
        <dbReference type="EMBL" id="CAE7222695.1"/>
    </source>
</evidence>
<dbReference type="Pfam" id="PF01535">
    <property type="entry name" value="PPR"/>
    <property type="match status" value="2"/>
</dbReference>